<accession>A0A9X2HZS9</accession>
<reference evidence="1" key="2">
    <citation type="submission" date="2023-01" db="EMBL/GenBank/DDBJ databases">
        <title>Gilvimarinus xylanilyticus HB14 isolated from Caulerpa lentillifera aquaculture base in Hainan, China.</title>
        <authorList>
            <person name="Zhang Y.-J."/>
        </authorList>
    </citation>
    <scope>NUCLEOTIDE SEQUENCE</scope>
    <source>
        <strain evidence="1">HB14</strain>
    </source>
</reference>
<keyword evidence="2" id="KW-1185">Reference proteome</keyword>
<dbReference type="AlphaFoldDB" id="A0A9X2HZS9"/>
<protein>
    <submittedName>
        <fullName evidence="1">STAS/SEC14 domain-containing protein</fullName>
    </submittedName>
</protein>
<dbReference type="RefSeq" id="WP_253965997.1">
    <property type="nucleotide sequence ID" value="NZ_JAMFTH010000001.1"/>
</dbReference>
<dbReference type="SUPFAM" id="SSF52091">
    <property type="entry name" value="SpoIIaa-like"/>
    <property type="match status" value="1"/>
</dbReference>
<name>A0A9X2HZS9_9GAMM</name>
<dbReference type="Pfam" id="PF11964">
    <property type="entry name" value="SpoIIAA-like"/>
    <property type="match status" value="1"/>
</dbReference>
<comment type="caution">
    <text evidence="1">The sequence shown here is derived from an EMBL/GenBank/DDBJ whole genome shotgun (WGS) entry which is preliminary data.</text>
</comment>
<sequence length="126" mass="13801">MLEVTLDSEHVLAVLEPQGALSEADFISAARIIDPFIAEHGKLNGIVIYTEHFPGWNSLAALLSHLHFVQDHHTKIKRVALVTQSPVGKLLETFAQHFVAAEIHCFGYADLAAAKIWVSAPGQNTH</sequence>
<reference evidence="1" key="1">
    <citation type="submission" date="2022-05" db="EMBL/GenBank/DDBJ databases">
        <authorList>
            <person name="Sun H.-N."/>
        </authorList>
    </citation>
    <scope>NUCLEOTIDE SEQUENCE</scope>
    <source>
        <strain evidence="1">HB14</strain>
    </source>
</reference>
<gene>
    <name evidence="1" type="ORF">M6D89_00125</name>
</gene>
<organism evidence="1 2">
    <name type="scientific">Gilvimarinus xylanilyticus</name>
    <dbReference type="NCBI Taxonomy" id="2944139"/>
    <lineage>
        <taxon>Bacteria</taxon>
        <taxon>Pseudomonadati</taxon>
        <taxon>Pseudomonadota</taxon>
        <taxon>Gammaproteobacteria</taxon>
        <taxon>Cellvibrionales</taxon>
        <taxon>Cellvibrionaceae</taxon>
        <taxon>Gilvimarinus</taxon>
    </lineage>
</organism>
<dbReference type="InterPro" id="IPR036513">
    <property type="entry name" value="STAS_dom_sf"/>
</dbReference>
<dbReference type="InterPro" id="IPR038396">
    <property type="entry name" value="SpoIIAA-like_sf"/>
</dbReference>
<dbReference type="Proteomes" id="UP001139319">
    <property type="component" value="Unassembled WGS sequence"/>
</dbReference>
<evidence type="ECO:0000313" key="2">
    <source>
        <dbReference type="Proteomes" id="UP001139319"/>
    </source>
</evidence>
<dbReference type="InterPro" id="IPR021866">
    <property type="entry name" value="SpoIIAA-like"/>
</dbReference>
<proteinExistence type="predicted"/>
<evidence type="ECO:0000313" key="1">
    <source>
        <dbReference type="EMBL" id="MCP8897695.1"/>
    </source>
</evidence>
<dbReference type="Gene3D" id="3.40.50.10600">
    <property type="entry name" value="SpoIIaa-like domains"/>
    <property type="match status" value="1"/>
</dbReference>
<dbReference type="EMBL" id="JAMFTH010000001">
    <property type="protein sequence ID" value="MCP8897695.1"/>
    <property type="molecule type" value="Genomic_DNA"/>
</dbReference>